<protein>
    <recommendedName>
        <fullName evidence="3">F-box domain-containing protein</fullName>
    </recommendedName>
</protein>
<organism evidence="1 2">
    <name type="scientific">Agrocybe chaxingu</name>
    <dbReference type="NCBI Taxonomy" id="84603"/>
    <lineage>
        <taxon>Eukaryota</taxon>
        <taxon>Fungi</taxon>
        <taxon>Dikarya</taxon>
        <taxon>Basidiomycota</taxon>
        <taxon>Agaricomycotina</taxon>
        <taxon>Agaricomycetes</taxon>
        <taxon>Agaricomycetidae</taxon>
        <taxon>Agaricales</taxon>
        <taxon>Agaricineae</taxon>
        <taxon>Strophariaceae</taxon>
        <taxon>Agrocybe</taxon>
    </lineage>
</organism>
<evidence type="ECO:0000313" key="2">
    <source>
        <dbReference type="Proteomes" id="UP001148786"/>
    </source>
</evidence>
<evidence type="ECO:0008006" key="3">
    <source>
        <dbReference type="Google" id="ProtNLM"/>
    </source>
</evidence>
<name>A0A9W8N151_9AGAR</name>
<proteinExistence type="predicted"/>
<reference evidence="1" key="1">
    <citation type="submission" date="2022-07" db="EMBL/GenBank/DDBJ databases">
        <title>Genome Sequence of Agrocybe chaxingu.</title>
        <authorList>
            <person name="Buettner E."/>
        </authorList>
    </citation>
    <scope>NUCLEOTIDE SEQUENCE</scope>
    <source>
        <strain evidence="1">MP-N11</strain>
    </source>
</reference>
<dbReference type="Proteomes" id="UP001148786">
    <property type="component" value="Unassembled WGS sequence"/>
</dbReference>
<dbReference type="Gene3D" id="3.80.10.10">
    <property type="entry name" value="Ribonuclease Inhibitor"/>
    <property type="match status" value="1"/>
</dbReference>
<comment type="caution">
    <text evidence="1">The sequence shown here is derived from an EMBL/GenBank/DDBJ whole genome shotgun (WGS) entry which is preliminary data.</text>
</comment>
<evidence type="ECO:0000313" key="1">
    <source>
        <dbReference type="EMBL" id="KAJ3516965.1"/>
    </source>
</evidence>
<dbReference type="AlphaFoldDB" id="A0A9W8N151"/>
<accession>A0A9W8N151</accession>
<dbReference type="InterPro" id="IPR032675">
    <property type="entry name" value="LRR_dom_sf"/>
</dbReference>
<keyword evidence="2" id="KW-1185">Reference proteome</keyword>
<dbReference type="EMBL" id="JANKHO010000035">
    <property type="protein sequence ID" value="KAJ3516965.1"/>
    <property type="molecule type" value="Genomic_DNA"/>
</dbReference>
<sequence>MDRFSQSFSPQAILKNFQQPAASQFEQFIGTNYVPTESQVSQLSTLLDEFLVKQNTLKAEISKIEAIYDSLLDQYEAFSTKIEAIRSLVSPMRRVPSDILREIFYHWRDLALSTPRLWAALHINTPTFQSMHITASTTGGRKDLVLLEANRRAAATNEWLGRSGVLPLSISLARDGWAPSEDSSLFFKPLIDSLLSVSSRWKRLDIAGFRGAFQEIARVNDVPLLESLSVNESLGQALPEGFETWLTSSLLKAPSLRMVSLCHATADPWQLPLNWSQLTSLSLKGPAMYMLDERRVAVFKLVSALRSCTRLISFYFEFFPRGGLMIEPNSYNEEDSSLALTMPSLTKLGSTCTDEAHAGRDDFTQDRLIPLLCHCPKLTFLSLLIDGDDYCGQTLDDHFLKSLVSPNEDGKYLCPSLDEWHCQGPTRFTDEGILDFITRKQDASLPQIAKLKRLHIAFTNRIHTVDISGKTEGFVEDGLDLQLSYSPDDIEAFARAL</sequence>
<dbReference type="OrthoDB" id="3365698at2759"/>
<gene>
    <name evidence="1" type="ORF">NLJ89_g786</name>
</gene>